<keyword evidence="5" id="KW-1185">Reference proteome</keyword>
<dbReference type="InterPro" id="IPR049170">
    <property type="entry name" value="GlnR_N"/>
</dbReference>
<reference evidence="4" key="1">
    <citation type="journal article" date="2014" name="Int. J. Syst. Evol. Microbiol.">
        <title>Complete genome sequence of Corynebacterium casei LMG S-19264T (=DSM 44701T), isolated from a smear-ripened cheese.</title>
        <authorList>
            <consortium name="US DOE Joint Genome Institute (JGI-PGF)"/>
            <person name="Walter F."/>
            <person name="Albersmeier A."/>
            <person name="Kalinowski J."/>
            <person name="Ruckert C."/>
        </authorList>
    </citation>
    <scope>NUCLEOTIDE SEQUENCE</scope>
    <source>
        <strain evidence="4">VKM Ac-1069</strain>
    </source>
</reference>
<evidence type="ECO:0000313" key="5">
    <source>
        <dbReference type="Proteomes" id="UP001143463"/>
    </source>
</evidence>
<dbReference type="PROSITE" id="PS51755">
    <property type="entry name" value="OMPR_PHOB"/>
    <property type="match status" value="1"/>
</dbReference>
<dbReference type="InterPro" id="IPR036388">
    <property type="entry name" value="WH-like_DNA-bd_sf"/>
</dbReference>
<feature type="DNA-binding region" description="OmpR/PhoB-type" evidence="2">
    <location>
        <begin position="124"/>
        <end position="220"/>
    </location>
</feature>
<accession>A0A9W6NXI1</accession>
<comment type="caution">
    <text evidence="4">The sequence shown here is derived from an EMBL/GenBank/DDBJ whole genome shotgun (WGS) entry which is preliminary data.</text>
</comment>
<dbReference type="SUPFAM" id="SSF46894">
    <property type="entry name" value="C-terminal effector domain of the bipartite response regulators"/>
    <property type="match status" value="1"/>
</dbReference>
<evidence type="ECO:0000256" key="1">
    <source>
        <dbReference type="ARBA" id="ARBA00023125"/>
    </source>
</evidence>
<gene>
    <name evidence="4" type="ORF">GCM10017577_38120</name>
</gene>
<dbReference type="InterPro" id="IPR016032">
    <property type="entry name" value="Sig_transdc_resp-reg_C-effctor"/>
</dbReference>
<dbReference type="Gene3D" id="3.40.50.2300">
    <property type="match status" value="1"/>
</dbReference>
<sequence>MQILVLTSNPDVHAVLPALDLLPHRVRTCRPSVQEFLAAGRCDAALVDGRTQPFAACQLSRGLVATARGIPVIGVIEELVAPQIDEDCAVVQLVLASAGPAEIDARLRLAGRRRLVDPEPEAAAAVLAVGPFVLDVHAWTVTLDGAPLALTHHEFELLKALLLHAGRPLTRAQLVSECDGWTDGTGPRAVDCHVRAIRAKLGPHRGLVRTVRGHGYVLPWQPPGTSAPAGHPAATR</sequence>
<keyword evidence="1 2" id="KW-0238">DNA-binding</keyword>
<dbReference type="EMBL" id="BSFQ01000015">
    <property type="protein sequence ID" value="GLL12671.1"/>
    <property type="molecule type" value="Genomic_DNA"/>
</dbReference>
<dbReference type="AlphaFoldDB" id="A0A9W6NXI1"/>
<proteinExistence type="predicted"/>
<reference evidence="4" key="2">
    <citation type="submission" date="2023-01" db="EMBL/GenBank/DDBJ databases">
        <authorList>
            <person name="Sun Q."/>
            <person name="Evtushenko L."/>
        </authorList>
    </citation>
    <scope>NUCLEOTIDE SEQUENCE</scope>
    <source>
        <strain evidence="4">VKM Ac-1069</strain>
    </source>
</reference>
<dbReference type="GO" id="GO:0003677">
    <property type="term" value="F:DNA binding"/>
    <property type="evidence" value="ECO:0007669"/>
    <property type="project" value="UniProtKB-UniRule"/>
</dbReference>
<dbReference type="Proteomes" id="UP001143463">
    <property type="component" value="Unassembled WGS sequence"/>
</dbReference>
<dbReference type="GO" id="GO:0006355">
    <property type="term" value="P:regulation of DNA-templated transcription"/>
    <property type="evidence" value="ECO:0007669"/>
    <property type="project" value="InterPro"/>
</dbReference>
<dbReference type="GO" id="GO:0000160">
    <property type="term" value="P:phosphorelay signal transduction system"/>
    <property type="evidence" value="ECO:0007669"/>
    <property type="project" value="InterPro"/>
</dbReference>
<dbReference type="CDD" id="cd00383">
    <property type="entry name" value="trans_reg_C"/>
    <property type="match status" value="1"/>
</dbReference>
<dbReference type="InterPro" id="IPR001867">
    <property type="entry name" value="OmpR/PhoB-type_DNA-bd"/>
</dbReference>
<protein>
    <submittedName>
        <fullName evidence="4">Transcriptional regulator</fullName>
    </submittedName>
</protein>
<name>A0A9W6NXI1_9PSEU</name>
<dbReference type="Pfam" id="PF21695">
    <property type="entry name" value="GlnR_1st"/>
    <property type="match status" value="1"/>
</dbReference>
<organism evidence="4 5">
    <name type="scientific">Pseudonocardia halophobica</name>
    <dbReference type="NCBI Taxonomy" id="29401"/>
    <lineage>
        <taxon>Bacteria</taxon>
        <taxon>Bacillati</taxon>
        <taxon>Actinomycetota</taxon>
        <taxon>Actinomycetes</taxon>
        <taxon>Pseudonocardiales</taxon>
        <taxon>Pseudonocardiaceae</taxon>
        <taxon>Pseudonocardia</taxon>
    </lineage>
</organism>
<dbReference type="Gene3D" id="1.10.10.10">
    <property type="entry name" value="Winged helix-like DNA-binding domain superfamily/Winged helix DNA-binding domain"/>
    <property type="match status" value="1"/>
</dbReference>
<feature type="domain" description="OmpR/PhoB-type" evidence="3">
    <location>
        <begin position="124"/>
        <end position="220"/>
    </location>
</feature>
<dbReference type="SMART" id="SM00862">
    <property type="entry name" value="Trans_reg_C"/>
    <property type="match status" value="1"/>
</dbReference>
<evidence type="ECO:0000313" key="4">
    <source>
        <dbReference type="EMBL" id="GLL12671.1"/>
    </source>
</evidence>
<evidence type="ECO:0000259" key="3">
    <source>
        <dbReference type="PROSITE" id="PS51755"/>
    </source>
</evidence>
<dbReference type="Pfam" id="PF00486">
    <property type="entry name" value="Trans_reg_C"/>
    <property type="match status" value="1"/>
</dbReference>
<evidence type="ECO:0000256" key="2">
    <source>
        <dbReference type="PROSITE-ProRule" id="PRU01091"/>
    </source>
</evidence>
<dbReference type="RefSeq" id="WP_051737686.1">
    <property type="nucleotide sequence ID" value="NZ_BAAAUZ010000073.1"/>
</dbReference>